<evidence type="ECO:0000313" key="1">
    <source>
        <dbReference type="EMBL" id="KIR68884.1"/>
    </source>
</evidence>
<gene>
    <name evidence="1" type="ORF">I314_01313</name>
</gene>
<name>A0ABR5BI81_CRYGA</name>
<protein>
    <submittedName>
        <fullName evidence="1">Uncharacterized protein</fullName>
    </submittedName>
</protein>
<evidence type="ECO:0000313" key="2">
    <source>
        <dbReference type="Proteomes" id="UP000053800"/>
    </source>
</evidence>
<proteinExistence type="predicted"/>
<dbReference type="EMBL" id="KN848890">
    <property type="protein sequence ID" value="KIR68884.1"/>
    <property type="molecule type" value="Genomic_DNA"/>
</dbReference>
<dbReference type="Proteomes" id="UP000053800">
    <property type="component" value="Unassembled WGS sequence"/>
</dbReference>
<sequence length="91" mass="10278">MDVHPAKHIRNLIRRFPRVLVQPPRRIVPSFSAECVQKRCWCVGHDGCVGCCARRVGLLGDGQHRRGRRAGDGAWVRVRPLGRYEKHAADG</sequence>
<reference evidence="1 2" key="1">
    <citation type="submission" date="2015-01" db="EMBL/GenBank/DDBJ databases">
        <title>The Genome Sequence of Cryptococcus gattii CA1873.</title>
        <authorList>
            <consortium name="The Broad Institute Genomics Platform"/>
            <person name="Cuomo C."/>
            <person name="Litvintseva A."/>
            <person name="Chen Y."/>
            <person name="Heitman J."/>
            <person name="Sun S."/>
            <person name="Springer D."/>
            <person name="Dromer F."/>
            <person name="Young S."/>
            <person name="Zeng Q."/>
            <person name="Gargeya S."/>
            <person name="Abouelleil A."/>
            <person name="Alvarado L."/>
            <person name="Chapman S.B."/>
            <person name="Gainer-Dewar J."/>
            <person name="Goldberg J."/>
            <person name="Griggs A."/>
            <person name="Gujja S."/>
            <person name="Hansen M."/>
            <person name="Howarth C."/>
            <person name="Imamovic A."/>
            <person name="Larimer J."/>
            <person name="Murphy C."/>
            <person name="Naylor J."/>
            <person name="Pearson M."/>
            <person name="Priest M."/>
            <person name="Roberts A."/>
            <person name="Saif S."/>
            <person name="Shea T."/>
            <person name="Sykes S."/>
            <person name="Wortman J."/>
            <person name="Nusbaum C."/>
            <person name="Birren B."/>
        </authorList>
    </citation>
    <scope>NUCLEOTIDE SEQUENCE [LARGE SCALE GENOMIC DNA]</scope>
    <source>
        <strain evidence="1 2">CA1873</strain>
    </source>
</reference>
<keyword evidence="2" id="KW-1185">Reference proteome</keyword>
<accession>A0ABR5BI81</accession>
<organism evidence="1 2">
    <name type="scientific">Cryptococcus bacillisporus CA1873</name>
    <dbReference type="NCBI Taxonomy" id="1296111"/>
    <lineage>
        <taxon>Eukaryota</taxon>
        <taxon>Fungi</taxon>
        <taxon>Dikarya</taxon>
        <taxon>Basidiomycota</taxon>
        <taxon>Agaricomycotina</taxon>
        <taxon>Tremellomycetes</taxon>
        <taxon>Tremellales</taxon>
        <taxon>Cryptococcaceae</taxon>
        <taxon>Cryptococcus</taxon>
        <taxon>Cryptococcus gattii species complex</taxon>
    </lineage>
</organism>